<dbReference type="Pfam" id="PF13676">
    <property type="entry name" value="TIR_2"/>
    <property type="match status" value="1"/>
</dbReference>
<gene>
    <name evidence="8" type="ORF">KP79_PYT24396</name>
</gene>
<evidence type="ECO:0000256" key="3">
    <source>
        <dbReference type="ARBA" id="ARBA00022729"/>
    </source>
</evidence>
<keyword evidence="3" id="KW-0732">Signal</keyword>
<feature type="domain" description="TIR" evidence="7">
    <location>
        <begin position="34"/>
        <end position="159"/>
    </location>
</feature>
<proteinExistence type="predicted"/>
<evidence type="ECO:0000259" key="7">
    <source>
        <dbReference type="PROSITE" id="PS50104"/>
    </source>
</evidence>
<keyword evidence="2 6" id="KW-0812">Transmembrane</keyword>
<comment type="subcellular location">
    <subcellularLocation>
        <location evidence="1">Membrane</location>
    </subcellularLocation>
</comment>
<organism evidence="8 9">
    <name type="scientific">Mizuhopecten yessoensis</name>
    <name type="common">Japanese scallop</name>
    <name type="synonym">Patinopecten yessoensis</name>
    <dbReference type="NCBI Taxonomy" id="6573"/>
    <lineage>
        <taxon>Eukaryota</taxon>
        <taxon>Metazoa</taxon>
        <taxon>Spiralia</taxon>
        <taxon>Lophotrochozoa</taxon>
        <taxon>Mollusca</taxon>
        <taxon>Bivalvia</taxon>
        <taxon>Autobranchia</taxon>
        <taxon>Pteriomorphia</taxon>
        <taxon>Pectinida</taxon>
        <taxon>Pectinoidea</taxon>
        <taxon>Pectinidae</taxon>
        <taxon>Mizuhopecten</taxon>
    </lineage>
</organism>
<dbReference type="SMART" id="SM00255">
    <property type="entry name" value="TIR"/>
    <property type="match status" value="1"/>
</dbReference>
<keyword evidence="5 6" id="KW-0472">Membrane</keyword>
<dbReference type="PANTHER" id="PTHR24365:SF530">
    <property type="entry name" value="MSTPROX-RELATED"/>
    <property type="match status" value="1"/>
</dbReference>
<accession>A0A210Q012</accession>
<dbReference type="InterPro" id="IPR000157">
    <property type="entry name" value="TIR_dom"/>
</dbReference>
<evidence type="ECO:0000256" key="4">
    <source>
        <dbReference type="ARBA" id="ARBA00022989"/>
    </source>
</evidence>
<dbReference type="SUPFAM" id="SSF52200">
    <property type="entry name" value="Toll/Interleukin receptor TIR domain"/>
    <property type="match status" value="1"/>
</dbReference>
<evidence type="ECO:0000313" key="8">
    <source>
        <dbReference type="EMBL" id="OWF42066.1"/>
    </source>
</evidence>
<name>A0A210Q012_MIZYE</name>
<dbReference type="OrthoDB" id="9982425at2759"/>
<dbReference type="PROSITE" id="PS50104">
    <property type="entry name" value="TIR"/>
    <property type="match status" value="1"/>
</dbReference>
<feature type="transmembrane region" description="Helical" evidence="6">
    <location>
        <begin position="254"/>
        <end position="277"/>
    </location>
</feature>
<dbReference type="InterPro" id="IPR035897">
    <property type="entry name" value="Toll_tir_struct_dom_sf"/>
</dbReference>
<dbReference type="STRING" id="6573.A0A210Q012"/>
<dbReference type="GO" id="GO:0038023">
    <property type="term" value="F:signaling receptor activity"/>
    <property type="evidence" value="ECO:0007669"/>
    <property type="project" value="TreeGrafter"/>
</dbReference>
<dbReference type="PANTHER" id="PTHR24365">
    <property type="entry name" value="TOLL-LIKE RECEPTOR"/>
    <property type="match status" value="1"/>
</dbReference>
<sequence>MLEEAVPLLADENEATEHRDSIDEIQSRYLSADNEYHVFISYSSNDADFVEQLRRHLEEDLKFKSMLDAHFTPGKSVIDNMSNSYDKCEKVLFVVSEHFLGSGFCEEEVNLAYQYAMEKKRRDYIVVLKIDESQLDRKLRTYTYIDGVDRDIDKIGRKFQMAYARCGSAAVDEENSNGTTILVKYPVEESPNLFGGMNYVFPDLSEDEMEKLRSSDIEHSATCYKAIQTEINRTRLLNRYSMVDGCTVMKKRCVFCGMFTGCLAFLCSILAITYWANGFLRSHWFWFAGVVVVLVLSLSCSAGIAIIWTQRILKKICDGLRSIANTNMNLKSNKYILLSRKDFNGFHLMFIYYDIAPCWEFFKGHVEWSDTSQEYTNKMCRWIFTQAIVLYYGGQHNNITVTNNPRHPMGTFHSCLCQLLDITRTEINESERLKAKTLKSHTEDEETCVMKIVGSEPADNVSCAEETVEI</sequence>
<reference evidence="8 9" key="1">
    <citation type="journal article" date="2017" name="Nat. Ecol. Evol.">
        <title>Scallop genome provides insights into evolution of bilaterian karyotype and development.</title>
        <authorList>
            <person name="Wang S."/>
            <person name="Zhang J."/>
            <person name="Jiao W."/>
            <person name="Li J."/>
            <person name="Xun X."/>
            <person name="Sun Y."/>
            <person name="Guo X."/>
            <person name="Huan P."/>
            <person name="Dong B."/>
            <person name="Zhang L."/>
            <person name="Hu X."/>
            <person name="Sun X."/>
            <person name="Wang J."/>
            <person name="Zhao C."/>
            <person name="Wang Y."/>
            <person name="Wang D."/>
            <person name="Huang X."/>
            <person name="Wang R."/>
            <person name="Lv J."/>
            <person name="Li Y."/>
            <person name="Zhang Z."/>
            <person name="Liu B."/>
            <person name="Lu W."/>
            <person name="Hui Y."/>
            <person name="Liang J."/>
            <person name="Zhou Z."/>
            <person name="Hou R."/>
            <person name="Li X."/>
            <person name="Liu Y."/>
            <person name="Li H."/>
            <person name="Ning X."/>
            <person name="Lin Y."/>
            <person name="Zhao L."/>
            <person name="Xing Q."/>
            <person name="Dou J."/>
            <person name="Li Y."/>
            <person name="Mao J."/>
            <person name="Guo H."/>
            <person name="Dou H."/>
            <person name="Li T."/>
            <person name="Mu C."/>
            <person name="Jiang W."/>
            <person name="Fu Q."/>
            <person name="Fu X."/>
            <person name="Miao Y."/>
            <person name="Liu J."/>
            <person name="Yu Q."/>
            <person name="Li R."/>
            <person name="Liao H."/>
            <person name="Li X."/>
            <person name="Kong Y."/>
            <person name="Jiang Z."/>
            <person name="Chourrout D."/>
            <person name="Li R."/>
            <person name="Bao Z."/>
        </authorList>
    </citation>
    <scope>NUCLEOTIDE SEQUENCE [LARGE SCALE GENOMIC DNA]</scope>
    <source>
        <strain evidence="8 9">PY_sf001</strain>
    </source>
</reference>
<dbReference type="EMBL" id="NEDP02005321">
    <property type="protein sequence ID" value="OWF42066.1"/>
    <property type="molecule type" value="Genomic_DNA"/>
</dbReference>
<dbReference type="Proteomes" id="UP000242188">
    <property type="component" value="Unassembled WGS sequence"/>
</dbReference>
<dbReference type="GO" id="GO:0002224">
    <property type="term" value="P:toll-like receptor signaling pathway"/>
    <property type="evidence" value="ECO:0007669"/>
    <property type="project" value="TreeGrafter"/>
</dbReference>
<evidence type="ECO:0000256" key="5">
    <source>
        <dbReference type="ARBA" id="ARBA00023136"/>
    </source>
</evidence>
<keyword evidence="8" id="KW-0675">Receptor</keyword>
<protein>
    <submittedName>
        <fullName evidence="8">Toll-like receptor 1</fullName>
    </submittedName>
</protein>
<evidence type="ECO:0000256" key="2">
    <source>
        <dbReference type="ARBA" id="ARBA00022692"/>
    </source>
</evidence>
<evidence type="ECO:0000256" key="6">
    <source>
        <dbReference type="SAM" id="Phobius"/>
    </source>
</evidence>
<evidence type="ECO:0000313" key="9">
    <source>
        <dbReference type="Proteomes" id="UP000242188"/>
    </source>
</evidence>
<dbReference type="AlphaFoldDB" id="A0A210Q012"/>
<dbReference type="GO" id="GO:0005886">
    <property type="term" value="C:plasma membrane"/>
    <property type="evidence" value="ECO:0007669"/>
    <property type="project" value="TreeGrafter"/>
</dbReference>
<keyword evidence="9" id="KW-1185">Reference proteome</keyword>
<dbReference type="Gene3D" id="3.40.50.10140">
    <property type="entry name" value="Toll/interleukin-1 receptor homology (TIR) domain"/>
    <property type="match status" value="1"/>
</dbReference>
<keyword evidence="4 6" id="KW-1133">Transmembrane helix</keyword>
<comment type="caution">
    <text evidence="8">The sequence shown here is derived from an EMBL/GenBank/DDBJ whole genome shotgun (WGS) entry which is preliminary data.</text>
</comment>
<evidence type="ECO:0000256" key="1">
    <source>
        <dbReference type="ARBA" id="ARBA00004370"/>
    </source>
</evidence>
<feature type="transmembrane region" description="Helical" evidence="6">
    <location>
        <begin position="283"/>
        <end position="308"/>
    </location>
</feature>